<dbReference type="InterPro" id="IPR002197">
    <property type="entry name" value="HTH_Fis"/>
</dbReference>
<name>A0A0J0YQN7_9NEIS</name>
<organism evidence="8 9">
    <name type="scientific">Neisseria arctica</name>
    <dbReference type="NCBI Taxonomy" id="1470200"/>
    <lineage>
        <taxon>Bacteria</taxon>
        <taxon>Pseudomonadati</taxon>
        <taxon>Pseudomonadota</taxon>
        <taxon>Betaproteobacteria</taxon>
        <taxon>Neisseriales</taxon>
        <taxon>Neisseriaceae</taxon>
        <taxon>Neisseria</taxon>
    </lineage>
</organism>
<gene>
    <name evidence="8" type="ORF">PL75_08520</name>
</gene>
<evidence type="ECO:0000313" key="8">
    <source>
        <dbReference type="EMBL" id="KLT72429.1"/>
    </source>
</evidence>
<evidence type="ECO:0000256" key="5">
    <source>
        <dbReference type="ARBA" id="ARBA00023163"/>
    </source>
</evidence>
<proteinExistence type="predicted"/>
<evidence type="ECO:0000313" key="9">
    <source>
        <dbReference type="Proteomes" id="UP000036027"/>
    </source>
</evidence>
<reference evidence="8 9" key="1">
    <citation type="submission" date="2014-11" db="EMBL/GenBank/DDBJ databases">
        <title>Genome of a novel goose pathogen.</title>
        <authorList>
            <person name="Hansen C.M."/>
            <person name="Hueffer K."/>
            <person name="Choi S.C."/>
        </authorList>
    </citation>
    <scope>NUCLEOTIDE SEQUENCE [LARGE SCALE GENOMIC DNA]</scope>
    <source>
        <strain evidence="8 9">KH1503</strain>
    </source>
</reference>
<dbReference type="PANTHER" id="PTHR48111">
    <property type="entry name" value="REGULATOR OF RPOS"/>
    <property type="match status" value="1"/>
</dbReference>
<dbReference type="GO" id="GO:0005829">
    <property type="term" value="C:cytosol"/>
    <property type="evidence" value="ECO:0007669"/>
    <property type="project" value="TreeGrafter"/>
</dbReference>
<evidence type="ECO:0000256" key="4">
    <source>
        <dbReference type="ARBA" id="ARBA00023125"/>
    </source>
</evidence>
<dbReference type="GO" id="GO:0000156">
    <property type="term" value="F:phosphorelay response regulator activity"/>
    <property type="evidence" value="ECO:0007669"/>
    <property type="project" value="TreeGrafter"/>
</dbReference>
<dbReference type="AlphaFoldDB" id="A0A0J0YQN7"/>
<dbReference type="InterPro" id="IPR039420">
    <property type="entry name" value="WalR-like"/>
</dbReference>
<dbReference type="SMART" id="SM00448">
    <property type="entry name" value="REC"/>
    <property type="match status" value="1"/>
</dbReference>
<dbReference type="STRING" id="1470200.PL75_08520"/>
<dbReference type="Pfam" id="PF02954">
    <property type="entry name" value="HTH_8"/>
    <property type="match status" value="1"/>
</dbReference>
<keyword evidence="4" id="KW-0238">DNA-binding</keyword>
<dbReference type="GO" id="GO:0032993">
    <property type="term" value="C:protein-DNA complex"/>
    <property type="evidence" value="ECO:0007669"/>
    <property type="project" value="TreeGrafter"/>
</dbReference>
<dbReference type="GO" id="GO:0000976">
    <property type="term" value="F:transcription cis-regulatory region binding"/>
    <property type="evidence" value="ECO:0007669"/>
    <property type="project" value="TreeGrafter"/>
</dbReference>
<dbReference type="OrthoDB" id="9802426at2"/>
<evidence type="ECO:0000256" key="6">
    <source>
        <dbReference type="PROSITE-ProRule" id="PRU00169"/>
    </source>
</evidence>
<dbReference type="InterPro" id="IPR001789">
    <property type="entry name" value="Sig_transdc_resp-reg_receiver"/>
</dbReference>
<dbReference type="Gene3D" id="1.10.10.60">
    <property type="entry name" value="Homeodomain-like"/>
    <property type="match status" value="1"/>
</dbReference>
<dbReference type="Proteomes" id="UP000036027">
    <property type="component" value="Unassembled WGS sequence"/>
</dbReference>
<dbReference type="Gene3D" id="3.40.50.2300">
    <property type="match status" value="1"/>
</dbReference>
<evidence type="ECO:0000256" key="2">
    <source>
        <dbReference type="ARBA" id="ARBA00023012"/>
    </source>
</evidence>
<comment type="caution">
    <text evidence="8">The sequence shown here is derived from an EMBL/GenBank/DDBJ whole genome shotgun (WGS) entry which is preliminary data.</text>
</comment>
<protein>
    <recommendedName>
        <fullName evidence="7">Response regulatory domain-containing protein</fullName>
    </recommendedName>
</protein>
<evidence type="ECO:0000259" key="7">
    <source>
        <dbReference type="PROSITE" id="PS50110"/>
    </source>
</evidence>
<dbReference type="InterPro" id="IPR011006">
    <property type="entry name" value="CheY-like_superfamily"/>
</dbReference>
<dbReference type="PANTHER" id="PTHR48111:SF1">
    <property type="entry name" value="TWO-COMPONENT RESPONSE REGULATOR ORR33"/>
    <property type="match status" value="1"/>
</dbReference>
<sequence length="176" mass="19697">MQHFLLIDDDETFSSLLQRRFKSQGLILDYVANEVSLSAYSGQPQGIILDLNLGNNSGLQLLPALRHRFPHAKIIVLTGYASISTAVSAVKLGAWQYLPKPAGVETILQAFNNQSETNAHTETAPPDTMPSLQRLKWEHIQFVLQQHDGNISATARALNMHRRTLQRILAKYPAKR</sequence>
<dbReference type="SUPFAM" id="SSF52172">
    <property type="entry name" value="CheY-like"/>
    <property type="match status" value="1"/>
</dbReference>
<feature type="domain" description="Response regulatory" evidence="7">
    <location>
        <begin position="3"/>
        <end position="115"/>
    </location>
</feature>
<keyword evidence="2" id="KW-0902">Two-component regulatory system</keyword>
<dbReference type="GO" id="GO:0006355">
    <property type="term" value="P:regulation of DNA-templated transcription"/>
    <property type="evidence" value="ECO:0007669"/>
    <property type="project" value="TreeGrafter"/>
</dbReference>
<keyword evidence="1 6" id="KW-0597">Phosphoprotein</keyword>
<dbReference type="PROSITE" id="PS50110">
    <property type="entry name" value="RESPONSE_REGULATORY"/>
    <property type="match status" value="1"/>
</dbReference>
<dbReference type="RefSeq" id="WP_047761505.1">
    <property type="nucleotide sequence ID" value="NZ_CP091510.1"/>
</dbReference>
<keyword evidence="5" id="KW-0804">Transcription</keyword>
<feature type="modified residue" description="4-aspartylphosphate" evidence="6">
    <location>
        <position position="50"/>
    </location>
</feature>
<accession>A0A0J0YQN7</accession>
<dbReference type="EMBL" id="JTDO01000013">
    <property type="protein sequence ID" value="KLT72429.1"/>
    <property type="molecule type" value="Genomic_DNA"/>
</dbReference>
<keyword evidence="3" id="KW-0805">Transcription regulation</keyword>
<dbReference type="PATRIC" id="fig|1470200.3.peg.632"/>
<evidence type="ECO:0000256" key="1">
    <source>
        <dbReference type="ARBA" id="ARBA00022553"/>
    </source>
</evidence>
<evidence type="ECO:0000256" key="3">
    <source>
        <dbReference type="ARBA" id="ARBA00023015"/>
    </source>
</evidence>
<dbReference type="Pfam" id="PF00072">
    <property type="entry name" value="Response_reg"/>
    <property type="match status" value="1"/>
</dbReference>
<keyword evidence="9" id="KW-1185">Reference proteome</keyword>